<dbReference type="PANTHER" id="PTHR12993:SF29">
    <property type="entry name" value="BLR3841 PROTEIN"/>
    <property type="match status" value="1"/>
</dbReference>
<dbReference type="GO" id="GO:0016811">
    <property type="term" value="F:hydrolase activity, acting on carbon-nitrogen (but not peptide) bonds, in linear amides"/>
    <property type="evidence" value="ECO:0007669"/>
    <property type="project" value="TreeGrafter"/>
</dbReference>
<evidence type="ECO:0000313" key="2">
    <source>
        <dbReference type="Proteomes" id="UP000199517"/>
    </source>
</evidence>
<dbReference type="SUPFAM" id="SSF102588">
    <property type="entry name" value="LmbE-like"/>
    <property type="match status" value="1"/>
</dbReference>
<reference evidence="2" key="1">
    <citation type="submission" date="2016-10" db="EMBL/GenBank/DDBJ databases">
        <authorList>
            <person name="Varghese N."/>
            <person name="Submissions S."/>
        </authorList>
    </citation>
    <scope>NUCLEOTIDE SEQUENCE [LARGE SCALE GENOMIC DNA]</scope>
    <source>
        <strain evidence="2">DSM 7481</strain>
    </source>
</reference>
<dbReference type="OrthoDB" id="9816564at2"/>
<dbReference type="EMBL" id="FOMQ01000005">
    <property type="protein sequence ID" value="SFD73585.1"/>
    <property type="molecule type" value="Genomic_DNA"/>
</dbReference>
<organism evidence="1 2">
    <name type="scientific">Paracidovorax konjaci</name>
    <dbReference type="NCBI Taxonomy" id="32040"/>
    <lineage>
        <taxon>Bacteria</taxon>
        <taxon>Pseudomonadati</taxon>
        <taxon>Pseudomonadota</taxon>
        <taxon>Betaproteobacteria</taxon>
        <taxon>Burkholderiales</taxon>
        <taxon>Comamonadaceae</taxon>
        <taxon>Paracidovorax</taxon>
    </lineage>
</organism>
<dbReference type="InterPro" id="IPR003737">
    <property type="entry name" value="GlcNAc_PI_deacetylase-related"/>
</dbReference>
<dbReference type="Gene3D" id="3.40.50.10320">
    <property type="entry name" value="LmbE-like"/>
    <property type="match status" value="1"/>
</dbReference>
<dbReference type="AlphaFoldDB" id="A0A1I1USM3"/>
<dbReference type="Proteomes" id="UP000199517">
    <property type="component" value="Unassembled WGS sequence"/>
</dbReference>
<name>A0A1I1USM3_9BURK</name>
<proteinExistence type="predicted"/>
<dbReference type="Pfam" id="PF02585">
    <property type="entry name" value="PIG-L"/>
    <property type="match status" value="1"/>
</dbReference>
<evidence type="ECO:0000313" key="1">
    <source>
        <dbReference type="EMBL" id="SFD73585.1"/>
    </source>
</evidence>
<dbReference type="STRING" id="32040.SAMN04489710_105254"/>
<dbReference type="InterPro" id="IPR024078">
    <property type="entry name" value="LmbE-like_dom_sf"/>
</dbReference>
<sequence>MDAPAGTRHIDRPRRSPRAWQAWLAALGPVCRPVSAMVGASQRLVVLAPHPDDEILACGMLLRAHALQGGSTLVVGVTDGEASHRGDPGWSAVACAARRRQERSEGLRVLGAGAAGLLPLGLPDGGVAPCREQLEQTLRTLLRPGDVVVTTWRFDGHPDHEACGHAAAGAARAVGAALWEAPVWMWHWAEPEHARIPWARLGAFLPEDGAAAAAKQAAIACHRSQLAERASGLPPVLDEAILERSRWPLEYFFAPGP</sequence>
<keyword evidence="2" id="KW-1185">Reference proteome</keyword>
<accession>A0A1I1USM3</accession>
<dbReference type="PANTHER" id="PTHR12993">
    <property type="entry name" value="N-ACETYLGLUCOSAMINYL-PHOSPHATIDYLINOSITOL DE-N-ACETYLASE-RELATED"/>
    <property type="match status" value="1"/>
</dbReference>
<protein>
    <submittedName>
        <fullName evidence="1">N-acetylglucosaminyl deacetylase, LmbE family</fullName>
    </submittedName>
</protein>
<gene>
    <name evidence="1" type="ORF">SAMN04489710_105254</name>
</gene>